<comment type="caution">
    <text evidence="4">The sequence shown here is derived from an EMBL/GenBank/DDBJ whole genome shotgun (WGS) entry which is preliminary data.</text>
</comment>
<protein>
    <submittedName>
        <fullName evidence="4">Uncharacterized protein</fullName>
    </submittedName>
</protein>
<sequence length="85" mass="9749">MRQSFHFPKHTSRMEELTYCPGKSAWPELVGRSGNVAAGIVERENHNVKARVLLEGSPTTRDFRCDRVWVWVDRNGKVTQVPRIG</sequence>
<comment type="similarity">
    <text evidence="1">Belongs to the protease inhibitor I13 (potato type I serine protease inhibitor) family.</text>
</comment>
<accession>A0A8T0CVI8</accession>
<evidence type="ECO:0000256" key="3">
    <source>
        <dbReference type="ARBA" id="ARBA00022900"/>
    </source>
</evidence>
<dbReference type="Proteomes" id="UP000806378">
    <property type="component" value="Unassembled WGS sequence"/>
</dbReference>
<name>A0A8T0CVI8_CORYI</name>
<dbReference type="PROSITE" id="PS00285">
    <property type="entry name" value="POTATO_INHIBITOR"/>
    <property type="match status" value="1"/>
</dbReference>
<dbReference type="OrthoDB" id="10013825at2759"/>
<dbReference type="SUPFAM" id="SSF54654">
    <property type="entry name" value="CI-2 family of serine protease inhibitors"/>
    <property type="match status" value="1"/>
</dbReference>
<dbReference type="PANTHER" id="PTHR33091">
    <property type="entry name" value="PROTEIN, PUTATIVE, EXPRESSED-RELATED"/>
    <property type="match status" value="1"/>
</dbReference>
<evidence type="ECO:0000313" key="4">
    <source>
        <dbReference type="EMBL" id="KAF7850015.1"/>
    </source>
</evidence>
<dbReference type="GO" id="GO:0009611">
    <property type="term" value="P:response to wounding"/>
    <property type="evidence" value="ECO:0007669"/>
    <property type="project" value="InterPro"/>
</dbReference>
<dbReference type="PANTHER" id="PTHR33091:SF83">
    <property type="entry name" value="SERINE PROTEASE INHIBITOR, POTATO INHIBITOR I-TYPE FAMILY PROTEIN-RELATED"/>
    <property type="match status" value="1"/>
</dbReference>
<dbReference type="PRINTS" id="PR00292">
    <property type="entry name" value="POTATOINHBTR"/>
</dbReference>
<dbReference type="InterPro" id="IPR036354">
    <property type="entry name" value="Prot_inh_pot1_sf"/>
</dbReference>
<dbReference type="AlphaFoldDB" id="A0A8T0CVI8"/>
<proteinExistence type="inferred from homology"/>
<keyword evidence="5" id="KW-1185">Reference proteome</keyword>
<dbReference type="EMBL" id="MU089659">
    <property type="protein sequence ID" value="KAF7850015.1"/>
    <property type="molecule type" value="Genomic_DNA"/>
</dbReference>
<evidence type="ECO:0000256" key="2">
    <source>
        <dbReference type="ARBA" id="ARBA00022690"/>
    </source>
</evidence>
<keyword evidence="3" id="KW-0722">Serine protease inhibitor</keyword>
<gene>
    <name evidence="4" type="ORF">BT93_L0024</name>
</gene>
<evidence type="ECO:0000313" key="5">
    <source>
        <dbReference type="Proteomes" id="UP000806378"/>
    </source>
</evidence>
<keyword evidence="2" id="KW-0646">Protease inhibitor</keyword>
<reference evidence="4" key="1">
    <citation type="submission" date="2020-05" db="EMBL/GenBank/DDBJ databases">
        <title>WGS assembly of Corymbia citriodora subspecies variegata.</title>
        <authorList>
            <person name="Barry K."/>
            <person name="Hundley H."/>
            <person name="Shu S."/>
            <person name="Jenkins J."/>
            <person name="Grimwood J."/>
            <person name="Baten A."/>
        </authorList>
    </citation>
    <scope>NUCLEOTIDE SEQUENCE</scope>
    <source>
        <strain evidence="4">CV2-018</strain>
    </source>
</reference>
<organism evidence="4 5">
    <name type="scientific">Corymbia citriodora subsp. variegata</name>
    <dbReference type="NCBI Taxonomy" id="360336"/>
    <lineage>
        <taxon>Eukaryota</taxon>
        <taxon>Viridiplantae</taxon>
        <taxon>Streptophyta</taxon>
        <taxon>Embryophyta</taxon>
        <taxon>Tracheophyta</taxon>
        <taxon>Spermatophyta</taxon>
        <taxon>Magnoliopsida</taxon>
        <taxon>eudicotyledons</taxon>
        <taxon>Gunneridae</taxon>
        <taxon>Pentapetalae</taxon>
        <taxon>rosids</taxon>
        <taxon>malvids</taxon>
        <taxon>Myrtales</taxon>
        <taxon>Myrtaceae</taxon>
        <taxon>Myrtoideae</taxon>
        <taxon>Eucalypteae</taxon>
        <taxon>Corymbia</taxon>
    </lineage>
</organism>
<dbReference type="InterPro" id="IPR000864">
    <property type="entry name" value="Prot_inh_pot1"/>
</dbReference>
<dbReference type="Pfam" id="PF00280">
    <property type="entry name" value="potato_inhibit"/>
    <property type="match status" value="1"/>
</dbReference>
<dbReference type="Gramene" id="rna-gnl|WGS:JABURB|Cocit.L0024.1">
    <property type="protein sequence ID" value="cds-KAF7850015.1"/>
    <property type="gene ID" value="gene-BT93_L0024"/>
</dbReference>
<dbReference type="Gene3D" id="3.30.10.10">
    <property type="entry name" value="Trypsin Inhibitor V, subunit A"/>
    <property type="match status" value="1"/>
</dbReference>
<evidence type="ECO:0000256" key="1">
    <source>
        <dbReference type="ARBA" id="ARBA00008210"/>
    </source>
</evidence>
<dbReference type="GO" id="GO:0004867">
    <property type="term" value="F:serine-type endopeptidase inhibitor activity"/>
    <property type="evidence" value="ECO:0007669"/>
    <property type="project" value="UniProtKB-KW"/>
</dbReference>